<evidence type="ECO:0000256" key="7">
    <source>
        <dbReference type="ARBA" id="ARBA00022692"/>
    </source>
</evidence>
<keyword evidence="11" id="KW-0472">Membrane</keyword>
<evidence type="ECO:0000256" key="4">
    <source>
        <dbReference type="ARBA" id="ARBA00010323"/>
    </source>
</evidence>
<evidence type="ECO:0000256" key="6">
    <source>
        <dbReference type="ARBA" id="ARBA00022679"/>
    </source>
</evidence>
<protein>
    <recommendedName>
        <fullName evidence="18">Lysophospholipid acyltransferase 5</fullName>
        <ecNumber evidence="16">2.3.1.23</ecNumber>
        <ecNumber evidence="17">2.3.1.n6</ecNumber>
    </recommendedName>
</protein>
<dbReference type="PANTHER" id="PTHR13906:SF14">
    <property type="entry name" value="LYSOPHOSPHOLIPID ACYLTRANSFERASE 5"/>
    <property type="match status" value="1"/>
</dbReference>
<keyword evidence="5" id="KW-0444">Lipid biosynthesis</keyword>
<keyword evidence="12" id="KW-0594">Phospholipid biosynthesis</keyword>
<evidence type="ECO:0000256" key="14">
    <source>
        <dbReference type="ARBA" id="ARBA00023315"/>
    </source>
</evidence>
<keyword evidence="7" id="KW-0812">Transmembrane</keyword>
<proteinExistence type="inferred from homology"/>
<evidence type="ECO:0000256" key="1">
    <source>
        <dbReference type="ARBA" id="ARBA00004141"/>
    </source>
</evidence>
<keyword evidence="13" id="KW-1208">Phospholipid metabolism</keyword>
<dbReference type="GO" id="GO:0047184">
    <property type="term" value="F:1-acylglycerophosphocholine O-acyltransferase activity"/>
    <property type="evidence" value="ECO:0007669"/>
    <property type="project" value="UniProtKB-EC"/>
</dbReference>
<evidence type="ECO:0000256" key="5">
    <source>
        <dbReference type="ARBA" id="ARBA00022516"/>
    </source>
</evidence>
<keyword evidence="14 19" id="KW-0012">Acyltransferase</keyword>
<evidence type="ECO:0000256" key="10">
    <source>
        <dbReference type="ARBA" id="ARBA00023098"/>
    </source>
</evidence>
<evidence type="ECO:0000256" key="17">
    <source>
        <dbReference type="ARBA" id="ARBA00038923"/>
    </source>
</evidence>
<comment type="pathway">
    <text evidence="3">Lipid metabolism; phospholipid metabolism.</text>
</comment>
<dbReference type="InterPro" id="IPR049941">
    <property type="entry name" value="LPLAT_7/PORCN-like"/>
</dbReference>
<accession>A0A7R8D278</accession>
<dbReference type="OrthoDB" id="5974730at2759"/>
<dbReference type="EC" id="2.3.1.23" evidence="16"/>
<evidence type="ECO:0000256" key="9">
    <source>
        <dbReference type="ARBA" id="ARBA00022989"/>
    </source>
</evidence>
<dbReference type="GO" id="GO:0005783">
    <property type="term" value="C:endoplasmic reticulum"/>
    <property type="evidence" value="ECO:0007669"/>
    <property type="project" value="UniProtKB-SubCell"/>
</dbReference>
<organism evidence="19 20">
    <name type="scientific">Lepeophtheirus salmonis</name>
    <name type="common">Salmon louse</name>
    <name type="synonym">Caligus salmonis</name>
    <dbReference type="NCBI Taxonomy" id="72036"/>
    <lineage>
        <taxon>Eukaryota</taxon>
        <taxon>Metazoa</taxon>
        <taxon>Ecdysozoa</taxon>
        <taxon>Arthropoda</taxon>
        <taxon>Crustacea</taxon>
        <taxon>Multicrustacea</taxon>
        <taxon>Hexanauplia</taxon>
        <taxon>Copepoda</taxon>
        <taxon>Siphonostomatoida</taxon>
        <taxon>Caligidae</taxon>
        <taxon>Lepeophtheirus</taxon>
    </lineage>
</organism>
<evidence type="ECO:0000256" key="18">
    <source>
        <dbReference type="ARBA" id="ARBA00039721"/>
    </source>
</evidence>
<dbReference type="GO" id="GO:0016020">
    <property type="term" value="C:membrane"/>
    <property type="evidence" value="ECO:0007669"/>
    <property type="project" value="UniProtKB-SubCell"/>
</dbReference>
<sequence>MIFSGLAYDPSSETDAWCGGANVRIKQWEFSGNLQNMIDSFNINTNLWSASYIYKRLKGLNNRTLSAGITLLFLALWHGLHSGYYTTFFLEFLMLNFERSLSGIGKQVSPYLGKFGGSIIGVIYIMLVLPHCFLPFGLLTWDKYWPVIKGSYGMPYGFFFDLAICYKGYTE</sequence>
<evidence type="ECO:0000256" key="12">
    <source>
        <dbReference type="ARBA" id="ARBA00023209"/>
    </source>
</evidence>
<dbReference type="InterPro" id="IPR004299">
    <property type="entry name" value="MBOAT_fam"/>
</dbReference>
<evidence type="ECO:0000256" key="3">
    <source>
        <dbReference type="ARBA" id="ARBA00005074"/>
    </source>
</evidence>
<dbReference type="Proteomes" id="UP000675881">
    <property type="component" value="Chromosome 7"/>
</dbReference>
<dbReference type="PANTHER" id="PTHR13906">
    <property type="entry name" value="PORCUPINE"/>
    <property type="match status" value="1"/>
</dbReference>
<dbReference type="GO" id="GO:0006656">
    <property type="term" value="P:phosphatidylcholine biosynthetic process"/>
    <property type="evidence" value="ECO:0007669"/>
    <property type="project" value="TreeGrafter"/>
</dbReference>
<evidence type="ECO:0000256" key="8">
    <source>
        <dbReference type="ARBA" id="ARBA00022824"/>
    </source>
</evidence>
<dbReference type="GO" id="GO:0030258">
    <property type="term" value="P:lipid modification"/>
    <property type="evidence" value="ECO:0007669"/>
    <property type="project" value="TreeGrafter"/>
</dbReference>
<comment type="subcellular location">
    <subcellularLocation>
        <location evidence="2">Endoplasmic reticulum</location>
    </subcellularLocation>
    <subcellularLocation>
        <location evidence="1">Membrane</location>
        <topology evidence="1">Multi-pass membrane protein</topology>
    </subcellularLocation>
</comment>
<keyword evidence="6 19" id="KW-0808">Transferase</keyword>
<evidence type="ECO:0000256" key="16">
    <source>
        <dbReference type="ARBA" id="ARBA00026120"/>
    </source>
</evidence>
<evidence type="ECO:0000256" key="13">
    <source>
        <dbReference type="ARBA" id="ARBA00023264"/>
    </source>
</evidence>
<dbReference type="Pfam" id="PF03062">
    <property type="entry name" value="MBOAT"/>
    <property type="match status" value="1"/>
</dbReference>
<evidence type="ECO:0000256" key="11">
    <source>
        <dbReference type="ARBA" id="ARBA00023136"/>
    </source>
</evidence>
<keyword evidence="20" id="KW-1185">Reference proteome</keyword>
<keyword evidence="8" id="KW-0256">Endoplasmic reticulum</keyword>
<evidence type="ECO:0000313" key="20">
    <source>
        <dbReference type="Proteomes" id="UP000675881"/>
    </source>
</evidence>
<comment type="pathway">
    <text evidence="15">Phospholipid metabolism.</text>
</comment>
<keyword evidence="9" id="KW-1133">Transmembrane helix</keyword>
<dbReference type="AlphaFoldDB" id="A0A7R8D278"/>
<dbReference type="GO" id="GO:0071617">
    <property type="term" value="F:lysophospholipid acyltransferase activity"/>
    <property type="evidence" value="ECO:0007669"/>
    <property type="project" value="TreeGrafter"/>
</dbReference>
<evidence type="ECO:0000256" key="2">
    <source>
        <dbReference type="ARBA" id="ARBA00004240"/>
    </source>
</evidence>
<keyword evidence="10" id="KW-0443">Lipid metabolism</keyword>
<gene>
    <name evidence="19" type="ORF">LSAA_13042</name>
</gene>
<dbReference type="EC" id="2.3.1.n6" evidence="17"/>
<evidence type="ECO:0000313" key="19">
    <source>
        <dbReference type="EMBL" id="CAF3002994.1"/>
    </source>
</evidence>
<evidence type="ECO:0000256" key="15">
    <source>
        <dbReference type="ARBA" id="ARBA00025707"/>
    </source>
</evidence>
<reference evidence="19" key="1">
    <citation type="submission" date="2021-02" db="EMBL/GenBank/DDBJ databases">
        <authorList>
            <person name="Bekaert M."/>
        </authorList>
    </citation>
    <scope>NUCLEOTIDE SEQUENCE</scope>
    <source>
        <strain evidence="19">IoA-00</strain>
    </source>
</reference>
<comment type="similarity">
    <text evidence="4">Belongs to the membrane-bound acyltransferase family.</text>
</comment>
<dbReference type="EMBL" id="HG994586">
    <property type="protein sequence ID" value="CAF3002994.1"/>
    <property type="molecule type" value="Genomic_DNA"/>
</dbReference>
<name>A0A7R8D278_LEPSM</name>